<dbReference type="EMBL" id="FMVW01000001">
    <property type="protein sequence ID" value="SCZ23431.1"/>
    <property type="molecule type" value="Genomic_DNA"/>
</dbReference>
<keyword evidence="8" id="KW-1185">Reference proteome</keyword>
<feature type="domain" description="UDP-N-acetylglucosamine 2-epimerase" evidence="6">
    <location>
        <begin position="52"/>
        <end position="312"/>
    </location>
</feature>
<evidence type="ECO:0000256" key="3">
    <source>
        <dbReference type="ARBA" id="ARBA00038209"/>
    </source>
</evidence>
<protein>
    <recommendedName>
        <fullName evidence="4">UDP-N-acetylglucosamine 2-epimerase (non-hydrolyzing)</fullName>
        <ecNumber evidence="4">5.1.3.14</ecNumber>
    </recommendedName>
</protein>
<dbReference type="EC" id="5.1.3.14" evidence="4"/>
<evidence type="ECO:0000313" key="8">
    <source>
        <dbReference type="Proteomes" id="UP000199347"/>
    </source>
</evidence>
<dbReference type="Pfam" id="PF02350">
    <property type="entry name" value="Epimerase_2"/>
    <property type="match status" value="1"/>
</dbReference>
<evidence type="ECO:0000256" key="1">
    <source>
        <dbReference type="ARBA" id="ARBA00023235"/>
    </source>
</evidence>
<evidence type="ECO:0000259" key="6">
    <source>
        <dbReference type="Pfam" id="PF02350"/>
    </source>
</evidence>
<dbReference type="InterPro" id="IPR029767">
    <property type="entry name" value="WecB-like"/>
</dbReference>
<comment type="catalytic activity">
    <reaction evidence="2">
        <text>UDP-N-acetyl-alpha-D-glucosamine = UDP-N-acetyl-alpha-D-mannosamine</text>
        <dbReference type="Rhea" id="RHEA:17213"/>
        <dbReference type="ChEBI" id="CHEBI:57705"/>
        <dbReference type="ChEBI" id="CHEBI:68623"/>
        <dbReference type="EC" id="5.1.3.14"/>
    </reaction>
</comment>
<name>A0A1G5MFK9_AFIMA</name>
<accession>A0A1G5MFK9</accession>
<dbReference type="PANTHER" id="PTHR43174">
    <property type="entry name" value="UDP-N-ACETYLGLUCOSAMINE 2-EPIMERASE"/>
    <property type="match status" value="1"/>
</dbReference>
<dbReference type="Proteomes" id="UP000199347">
    <property type="component" value="Unassembled WGS sequence"/>
</dbReference>
<dbReference type="PANTHER" id="PTHR43174:SF2">
    <property type="entry name" value="UDP-N-ACETYLGLUCOSAMINE 2-EPIMERASE"/>
    <property type="match status" value="1"/>
</dbReference>
<evidence type="ECO:0000256" key="2">
    <source>
        <dbReference type="ARBA" id="ARBA00036080"/>
    </source>
</evidence>
<gene>
    <name evidence="7" type="ORF">SAMN03080610_00533</name>
</gene>
<reference evidence="7 8" key="1">
    <citation type="submission" date="2016-10" db="EMBL/GenBank/DDBJ databases">
        <authorList>
            <person name="de Groot N.N."/>
        </authorList>
    </citation>
    <scope>NUCLEOTIDE SEQUENCE [LARGE SCALE GENOMIC DNA]</scope>
    <source>
        <strain evidence="7 8">DSM 2698</strain>
    </source>
</reference>
<proteinExistence type="inferred from homology"/>
<dbReference type="STRING" id="1120955.SAMN03080610_00533"/>
<keyword evidence="1 5" id="KW-0413">Isomerase</keyword>
<dbReference type="InterPro" id="IPR003331">
    <property type="entry name" value="UDP_GlcNAc_Epimerase_2_dom"/>
</dbReference>
<evidence type="ECO:0000256" key="5">
    <source>
        <dbReference type="RuleBase" id="RU003513"/>
    </source>
</evidence>
<organism evidence="7 8">
    <name type="scientific">Afifella marina DSM 2698</name>
    <dbReference type="NCBI Taxonomy" id="1120955"/>
    <lineage>
        <taxon>Bacteria</taxon>
        <taxon>Pseudomonadati</taxon>
        <taxon>Pseudomonadota</taxon>
        <taxon>Alphaproteobacteria</taxon>
        <taxon>Hyphomicrobiales</taxon>
        <taxon>Afifellaceae</taxon>
        <taxon>Afifella</taxon>
    </lineage>
</organism>
<evidence type="ECO:0000313" key="7">
    <source>
        <dbReference type="EMBL" id="SCZ23431.1"/>
    </source>
</evidence>
<dbReference type="Gene3D" id="3.40.50.2000">
    <property type="entry name" value="Glycogen Phosphorylase B"/>
    <property type="match status" value="2"/>
</dbReference>
<dbReference type="OrthoDB" id="9803238at2"/>
<sequence length="357" mass="40423">MRLTMKILIPIGTLAEEVKLIDVILYLERYNINPIICRTSQGKFRLAEELSRFDLIDYSDNKYEIGILTAARRLVGQVSAAARQSGSAAIACVGDTTTAWSAAISAQEEGIPLFHIEAGMRAPSITSPFPEEMFRRSIDLLSTFHIAFDKVDLMNLWREGCLRDDCAILTNSTVYDDMLRRQTWSPIKEHAVVHVHRRETPLSALICLINTLREKIIGNYVDDIYVVNNRRYACAEEKLKKIKDIILINPIERHKFLRLIASSRFVVSDSGTLQEECAAFSVPHLVFRNETERPYLLSHNAPAWLIGHDPAASLPIIRGVARYAREQIGVRKLRQEWAGGSEKIANFIFKKISSVGR</sequence>
<dbReference type="AlphaFoldDB" id="A0A1G5MFK9"/>
<dbReference type="SUPFAM" id="SSF53756">
    <property type="entry name" value="UDP-Glycosyltransferase/glycogen phosphorylase"/>
    <property type="match status" value="1"/>
</dbReference>
<dbReference type="GO" id="GO:0008761">
    <property type="term" value="F:UDP-N-acetylglucosamine 2-epimerase activity"/>
    <property type="evidence" value="ECO:0007669"/>
    <property type="project" value="UniProtKB-EC"/>
</dbReference>
<evidence type="ECO:0000256" key="4">
    <source>
        <dbReference type="ARBA" id="ARBA00038858"/>
    </source>
</evidence>
<comment type="similarity">
    <text evidence="3 5">Belongs to the UDP-N-acetylglucosamine 2-epimerase family.</text>
</comment>